<evidence type="ECO:0000313" key="2">
    <source>
        <dbReference type="EMBL" id="KIA89672.1"/>
    </source>
</evidence>
<accession>A0A0C1F963</accession>
<proteinExistence type="predicted"/>
<keyword evidence="1" id="KW-0732">Signal</keyword>
<comment type="caution">
    <text evidence="2">The sequence shown here is derived from an EMBL/GenBank/DDBJ whole genome shotgun (WGS) entry which is preliminary data.</text>
</comment>
<feature type="chain" id="PRO_5030004935" description="Lipoprotein" evidence="1">
    <location>
        <begin position="26"/>
        <end position="152"/>
    </location>
</feature>
<organism evidence="2 3">
    <name type="scientific">Kaistella jeonii</name>
    <dbReference type="NCBI Taxonomy" id="266749"/>
    <lineage>
        <taxon>Bacteria</taxon>
        <taxon>Pseudomonadati</taxon>
        <taxon>Bacteroidota</taxon>
        <taxon>Flavobacteriia</taxon>
        <taxon>Flavobacteriales</taxon>
        <taxon>Weeksellaceae</taxon>
        <taxon>Chryseobacterium group</taxon>
        <taxon>Kaistella</taxon>
    </lineage>
</organism>
<dbReference type="OrthoDB" id="1453247at2"/>
<dbReference type="RefSeq" id="WP_039348845.1">
    <property type="nucleotide sequence ID" value="NZ_FOLA01000003.1"/>
</dbReference>
<dbReference type="PROSITE" id="PS51257">
    <property type="entry name" value="PROKAR_LIPOPROTEIN"/>
    <property type="match status" value="1"/>
</dbReference>
<dbReference type="STRING" id="266749.SAMN05421876_103233"/>
<keyword evidence="3" id="KW-1185">Reference proteome</keyword>
<dbReference type="AlphaFoldDB" id="A0A0C1F963"/>
<evidence type="ECO:0000256" key="1">
    <source>
        <dbReference type="SAM" id="SignalP"/>
    </source>
</evidence>
<evidence type="ECO:0000313" key="3">
    <source>
        <dbReference type="Proteomes" id="UP000031473"/>
    </source>
</evidence>
<feature type="signal peptide" evidence="1">
    <location>
        <begin position="1"/>
        <end position="25"/>
    </location>
</feature>
<dbReference type="EMBL" id="JSYL01000002">
    <property type="protein sequence ID" value="KIA89672.1"/>
    <property type="molecule type" value="Genomic_DNA"/>
</dbReference>
<gene>
    <name evidence="2" type="ORF">OA86_03320</name>
</gene>
<protein>
    <recommendedName>
        <fullName evidence="4">Lipoprotein</fullName>
    </recommendedName>
</protein>
<dbReference type="Proteomes" id="UP000031473">
    <property type="component" value="Unassembled WGS sequence"/>
</dbReference>
<reference evidence="2 3" key="1">
    <citation type="submission" date="2014-10" db="EMBL/GenBank/DDBJ databases">
        <title>Kaistella jeonii genome.</title>
        <authorList>
            <person name="Clayton J.T."/>
            <person name="Newman J.D."/>
        </authorList>
    </citation>
    <scope>NUCLEOTIDE SEQUENCE [LARGE SCALE GENOMIC DNA]</scope>
    <source>
        <strain evidence="2 3">DSM 17048</strain>
    </source>
</reference>
<sequence length="152" mass="16796">MVKKIKNFALLSLLTFLVCSCSSTMQNNSSKSSDIKSVSYSKTLGRAGFLKIVATKDSLISTKFGTAFNDIPEVKKKINAEDWNKMVSALNLEMVKKTKSGDGRGYYDGPDETFEIATSDQKYTLINVADSTQYKQLGNLRDAIKKIATSQK</sequence>
<evidence type="ECO:0008006" key="4">
    <source>
        <dbReference type="Google" id="ProtNLM"/>
    </source>
</evidence>
<name>A0A0C1F963_9FLAO</name>